<reference evidence="1 2" key="1">
    <citation type="submission" date="2016-10" db="EMBL/GenBank/DDBJ databases">
        <authorList>
            <person name="de Groot N.N."/>
        </authorList>
    </citation>
    <scope>NUCLEOTIDE SEQUENCE [LARGE SCALE GENOMIC DNA]</scope>
    <source>
        <strain evidence="1 2">CGMCC 4.2026</strain>
    </source>
</reference>
<dbReference type="AlphaFoldDB" id="A0A1H8TG29"/>
<dbReference type="Pfam" id="PF13814">
    <property type="entry name" value="Replic_Relax"/>
    <property type="match status" value="1"/>
</dbReference>
<dbReference type="EMBL" id="FODD01000052">
    <property type="protein sequence ID" value="SEO89448.1"/>
    <property type="molecule type" value="Genomic_DNA"/>
</dbReference>
<dbReference type="InterPro" id="IPR025855">
    <property type="entry name" value="Replic_Relax"/>
</dbReference>
<accession>A0A1H8TG29</accession>
<gene>
    <name evidence="1" type="ORF">SAMN05216267_105216</name>
</gene>
<dbReference type="RefSeq" id="WP_069462641.1">
    <property type="nucleotide sequence ID" value="NZ_FODD01000052.1"/>
</dbReference>
<dbReference type="STRING" id="310780.SAMN05216267_105216"/>
<evidence type="ECO:0000313" key="1">
    <source>
        <dbReference type="EMBL" id="SEO89448.1"/>
    </source>
</evidence>
<dbReference type="Proteomes" id="UP000181951">
    <property type="component" value="Unassembled WGS sequence"/>
</dbReference>
<dbReference type="OrthoDB" id="4067054at2"/>
<proteinExistence type="predicted"/>
<name>A0A1H8TG29_9ACTN</name>
<keyword evidence="2" id="KW-1185">Reference proteome</keyword>
<evidence type="ECO:0000313" key="2">
    <source>
        <dbReference type="Proteomes" id="UP000181951"/>
    </source>
</evidence>
<protein>
    <submittedName>
        <fullName evidence="1">Replication-relaxation</fullName>
    </submittedName>
</protein>
<sequence>MPEVLAPRRTRGPRPSEQALLPVLYQHRLVTSTQLKQMLTPHAANADYVRKQLHRLRERQMVAATLRRHGSGTEMAWYCTALGADVVEAAGEVTRRTYRMSEAAAAGQLQEHTFAVNDTGIAFMDAARASGHQCGPLDWEPELAHRLRDGDSRVGDDAWFVPDAVLRYVHDEADRRMLLTYFLEVDRATMGPARLADKVRAYARYLTYVPAPAAGRSRGTAPSSPGTEAWRERYPVFPRLLFVLTGATDVGLRRRIDDLRSLAAADPRLRRSSARLIAGATTLQLLQDHGPWEPIVTPIFGDPTTNALMTTDGKAAA</sequence>
<organism evidence="1 2">
    <name type="scientific">Actinacidiphila rubida</name>
    <dbReference type="NCBI Taxonomy" id="310780"/>
    <lineage>
        <taxon>Bacteria</taxon>
        <taxon>Bacillati</taxon>
        <taxon>Actinomycetota</taxon>
        <taxon>Actinomycetes</taxon>
        <taxon>Kitasatosporales</taxon>
        <taxon>Streptomycetaceae</taxon>
        <taxon>Actinacidiphila</taxon>
    </lineage>
</organism>